<name>A0A165DRS9_9APHY</name>
<organism evidence="1 2">
    <name type="scientific">Laetiporus sulphureus 93-53</name>
    <dbReference type="NCBI Taxonomy" id="1314785"/>
    <lineage>
        <taxon>Eukaryota</taxon>
        <taxon>Fungi</taxon>
        <taxon>Dikarya</taxon>
        <taxon>Basidiomycota</taxon>
        <taxon>Agaricomycotina</taxon>
        <taxon>Agaricomycetes</taxon>
        <taxon>Polyporales</taxon>
        <taxon>Laetiporus</taxon>
    </lineage>
</organism>
<dbReference type="EMBL" id="KV427630">
    <property type="protein sequence ID" value="KZT05495.1"/>
    <property type="molecule type" value="Genomic_DNA"/>
</dbReference>
<evidence type="ECO:0000313" key="2">
    <source>
        <dbReference type="Proteomes" id="UP000076871"/>
    </source>
</evidence>
<reference evidence="1 2" key="1">
    <citation type="journal article" date="2016" name="Mol. Biol. Evol.">
        <title>Comparative Genomics of Early-Diverging Mushroom-Forming Fungi Provides Insights into the Origins of Lignocellulose Decay Capabilities.</title>
        <authorList>
            <person name="Nagy L.G."/>
            <person name="Riley R."/>
            <person name="Tritt A."/>
            <person name="Adam C."/>
            <person name="Daum C."/>
            <person name="Floudas D."/>
            <person name="Sun H."/>
            <person name="Yadav J.S."/>
            <person name="Pangilinan J."/>
            <person name="Larsson K.H."/>
            <person name="Matsuura K."/>
            <person name="Barry K."/>
            <person name="Labutti K."/>
            <person name="Kuo R."/>
            <person name="Ohm R.A."/>
            <person name="Bhattacharya S.S."/>
            <person name="Shirouzu T."/>
            <person name="Yoshinaga Y."/>
            <person name="Martin F.M."/>
            <person name="Grigoriev I.V."/>
            <person name="Hibbett D.S."/>
        </authorList>
    </citation>
    <scope>NUCLEOTIDE SEQUENCE [LARGE SCALE GENOMIC DNA]</scope>
    <source>
        <strain evidence="1 2">93-53</strain>
    </source>
</reference>
<dbReference type="InParanoid" id="A0A165DRS9"/>
<dbReference type="STRING" id="1314785.A0A165DRS9"/>
<protein>
    <submittedName>
        <fullName evidence="1">Uncharacterized protein</fullName>
    </submittedName>
</protein>
<proteinExistence type="predicted"/>
<evidence type="ECO:0000313" key="1">
    <source>
        <dbReference type="EMBL" id="KZT05495.1"/>
    </source>
</evidence>
<dbReference type="Proteomes" id="UP000076871">
    <property type="component" value="Unassembled WGS sequence"/>
</dbReference>
<keyword evidence="2" id="KW-1185">Reference proteome</keyword>
<dbReference type="AlphaFoldDB" id="A0A165DRS9"/>
<dbReference type="RefSeq" id="XP_040763235.1">
    <property type="nucleotide sequence ID" value="XM_040907104.1"/>
</dbReference>
<accession>A0A165DRS9</accession>
<gene>
    <name evidence="1" type="ORF">LAESUDRAFT_714995</name>
</gene>
<dbReference type="OrthoDB" id="2758145at2759"/>
<sequence length="394" mass="43524">MQSSGYHLMDRLGPLEWMADGYLMDHLVHPSWHLCSLNDGPPYHAGEGSQARAMSLQYGPPPTVLHPSYAPTSAVAGPPQLPSSAIDPMLVPLPPQHTLEILELHHCHSLVDKTGGSHHTVSRGCSKAKGKQHMCEPEPVRTYKSLKAKFKQLVQTSKPISDADCPPAVERVHYIDDLINDKVHSHDLDDDEIATEQDADHSILSLMPSKLTPSYLLPQFMLSVLVDRMLLTSWRLSIAIRMHSSMLIMQNIKWKYHACSMILVDEAGLTLAIAAIPHLTIIQYRPLIIIAMPLSPCLVKPSSLPLTVTAITSAMLMELAQHSGHSLMKLTISSTLIVLIITCIQQAHSLHVATIHLYTLPFVMLANIMMGLRTLPALLDSQKAALAEQQELER</sequence>
<dbReference type="GeneID" id="63824133"/>